<dbReference type="Pfam" id="PF18962">
    <property type="entry name" value="Por_Secre_tail"/>
    <property type="match status" value="1"/>
</dbReference>
<proteinExistence type="predicted"/>
<dbReference type="Pfam" id="PF23759">
    <property type="entry name" value="GBD_T9SS_assoc"/>
    <property type="match status" value="3"/>
</dbReference>
<gene>
    <name evidence="5" type="ORF">CQ022_22375</name>
    <name evidence="6" type="ORF">CQ033_22360</name>
</gene>
<evidence type="ECO:0000313" key="7">
    <source>
        <dbReference type="Proteomes" id="UP000238325"/>
    </source>
</evidence>
<keyword evidence="7" id="KW-1185">Reference proteome</keyword>
<reference evidence="7 8" key="1">
    <citation type="submission" date="2017-09" db="EMBL/GenBank/DDBJ databases">
        <title>Genomic, metabolic, and phenotypic characteristics of bacterial isolates from the natural microbiome of the model nematode Caenorhabditis elegans.</title>
        <authorList>
            <person name="Zimmermann J."/>
            <person name="Obeng N."/>
            <person name="Yang W."/>
            <person name="Obeng O."/>
            <person name="Kissoyan K."/>
            <person name="Pees B."/>
            <person name="Dirksen P."/>
            <person name="Hoppner M."/>
            <person name="Franke A."/>
            <person name="Rosenstiel P."/>
            <person name="Leippe M."/>
            <person name="Dierking K."/>
            <person name="Kaleta C."/>
            <person name="Schulenburg H."/>
        </authorList>
    </citation>
    <scope>NUCLEOTIDE SEQUENCE [LARGE SCALE GENOMIC DNA]</scope>
    <source>
        <strain evidence="5 8">MYb25</strain>
        <strain evidence="6 7">MYb44</strain>
    </source>
</reference>
<feature type="signal peptide" evidence="2">
    <location>
        <begin position="1"/>
        <end position="18"/>
    </location>
</feature>
<evidence type="ECO:0000256" key="1">
    <source>
        <dbReference type="ARBA" id="ARBA00022729"/>
    </source>
</evidence>
<dbReference type="EMBL" id="PCPP01000008">
    <property type="protein sequence ID" value="PRB80093.1"/>
    <property type="molecule type" value="Genomic_DNA"/>
</dbReference>
<dbReference type="AlphaFoldDB" id="A0A2S9CHZ3"/>
<protein>
    <submittedName>
        <fullName evidence="5">Uncharacterized protein</fullName>
    </submittedName>
</protein>
<evidence type="ECO:0000313" key="6">
    <source>
        <dbReference type="EMBL" id="PRB87339.1"/>
    </source>
</evidence>
<dbReference type="NCBIfam" id="TIGR04183">
    <property type="entry name" value="Por_Secre_tail"/>
    <property type="match status" value="1"/>
</dbReference>
<evidence type="ECO:0000259" key="3">
    <source>
        <dbReference type="Pfam" id="PF18962"/>
    </source>
</evidence>
<dbReference type="EMBL" id="PCPH01000010">
    <property type="protein sequence ID" value="PRB87339.1"/>
    <property type="molecule type" value="Genomic_DNA"/>
</dbReference>
<feature type="domain" description="T9SS-like galactose binding" evidence="4">
    <location>
        <begin position="295"/>
        <end position="428"/>
    </location>
</feature>
<feature type="domain" description="Secretion system C-terminal sorting" evidence="3">
    <location>
        <begin position="864"/>
        <end position="926"/>
    </location>
</feature>
<keyword evidence="1 2" id="KW-0732">Signal</keyword>
<feature type="chain" id="PRO_5015467420" evidence="2">
    <location>
        <begin position="19"/>
        <end position="933"/>
    </location>
</feature>
<dbReference type="InterPro" id="IPR026444">
    <property type="entry name" value="Secre_tail"/>
</dbReference>
<dbReference type="InterPro" id="IPR056600">
    <property type="entry name" value="GBD_T9SS_assoc"/>
</dbReference>
<dbReference type="Gene3D" id="2.60.40.10">
    <property type="entry name" value="Immunoglobulins"/>
    <property type="match status" value="1"/>
</dbReference>
<evidence type="ECO:0000256" key="2">
    <source>
        <dbReference type="SAM" id="SignalP"/>
    </source>
</evidence>
<evidence type="ECO:0000313" key="8">
    <source>
        <dbReference type="Proteomes" id="UP000238534"/>
    </source>
</evidence>
<feature type="domain" description="T9SS-like galactose binding" evidence="4">
    <location>
        <begin position="576"/>
        <end position="704"/>
    </location>
</feature>
<accession>A0A2S9CHZ3</accession>
<organism evidence="5 8">
    <name type="scientific">Chryseobacterium culicis</name>
    <dbReference type="NCBI Taxonomy" id="680127"/>
    <lineage>
        <taxon>Bacteria</taxon>
        <taxon>Pseudomonadati</taxon>
        <taxon>Bacteroidota</taxon>
        <taxon>Flavobacteriia</taxon>
        <taxon>Flavobacteriales</taxon>
        <taxon>Weeksellaceae</taxon>
        <taxon>Chryseobacterium group</taxon>
        <taxon>Chryseobacterium</taxon>
    </lineage>
</organism>
<dbReference type="OrthoDB" id="869215at2"/>
<evidence type="ECO:0000313" key="5">
    <source>
        <dbReference type="EMBL" id="PRB80093.1"/>
    </source>
</evidence>
<sequence>MKKILLLCLLTVSIVLSAQIKLGAGSTDTGNAPVNTDYSTSYSQQIFTKQEINADTAGNITGLKFYVTSSANPYYQSNWDVYIGHTTKATFAANDNWIQSGQMVKVYSGNIKNVNGIIDITFTTPFTYDNVQNLVIAVHGMLSNDNPSNQFFVYNTTEGGARYLLDPGFGDPSTSYQGNVLPYKSVITLKGLVSSVLPVCPAVSYPADNAILVPVSPAIIWAASPEATGYKVSIGTTPGGTDVLNEQWVAATSFTPPTPLLYNTTYYLKVTAIGSAGESSGCFNRKFKTTPLPPSNDECVNAINLAVNPSMDCTNITSGTTLLATSSVAPASCNTSYSHNDVWYKFTATNSRHMIKLSNIVSVGTVNTTYLYAQVFKGDCNNLTSHLCFNDANGSLGYTFAEGLTVGETYYVKVYSLAGNGNAQNFNICIGVPPPSPSNDHCTGAIDLPVNPNMTCSVVTLGTTSWATKTPMSICNTNSEYDVWYKFTATATKHMVRITDISSVGPTYSVNTEFRVFGGSCDNLICKGGGANTNLIIGLTVGETYYVRVYQPNGNVGNAINFKICIGTDSALPPLNDECDNAIVLTVNPDLNCSVVTMGQTAGATASGGAGVPCTGNPDDDVWFKFVATSTSHRISLINIVPTGAFYADSLINFQVFKGTCGNLTNFKCSYPTMSNITGFTVGETYYVRVYSYGGPESNQNFNICVGTIPPPVNDDCSGALMASVFPYTYTQTDAQNTTNNDGFVTVCSDGMNNGTWFTFIGNGTKHTITVSMPTGSSFNPQIGLFGGSCGNLTCVKTVDSFFGGYTETLSYDTVAGTVYYVNVGNQHNSIDNMEDVFTITIQREGDVSLNTSEASNRKEDIDVYPNPFKEVLNISKADKVKSVSILDSSGRLIKTIDTPSSSLHLGDLKQGVYLVVLNMKDGSKQTVKAIKR</sequence>
<dbReference type="InterPro" id="IPR013783">
    <property type="entry name" value="Ig-like_fold"/>
</dbReference>
<evidence type="ECO:0000259" key="4">
    <source>
        <dbReference type="Pfam" id="PF23759"/>
    </source>
</evidence>
<comment type="caution">
    <text evidence="5">The sequence shown here is derived from an EMBL/GenBank/DDBJ whole genome shotgun (WGS) entry which is preliminary data.</text>
</comment>
<dbReference type="Proteomes" id="UP000238534">
    <property type="component" value="Unassembled WGS sequence"/>
</dbReference>
<dbReference type="InterPro" id="IPR036116">
    <property type="entry name" value="FN3_sf"/>
</dbReference>
<name>A0A2S9CHZ3_CHRCI</name>
<dbReference type="SUPFAM" id="SSF49265">
    <property type="entry name" value="Fibronectin type III"/>
    <property type="match status" value="1"/>
</dbReference>
<dbReference type="Proteomes" id="UP000238325">
    <property type="component" value="Unassembled WGS sequence"/>
</dbReference>
<feature type="domain" description="T9SS-like galactose binding" evidence="4">
    <location>
        <begin position="438"/>
        <end position="564"/>
    </location>
</feature>
<dbReference type="RefSeq" id="WP_105684690.1">
    <property type="nucleotide sequence ID" value="NZ_JBBGZD010000008.1"/>
</dbReference>